<dbReference type="GeneID" id="20312657"/>
<dbReference type="GO" id="GO:0000981">
    <property type="term" value="F:DNA-binding transcription factor activity, RNA polymerase II-specific"/>
    <property type="evidence" value="ECO:0007669"/>
    <property type="project" value="InterPro"/>
</dbReference>
<dbReference type="RefSeq" id="XP_009160507.1">
    <property type="nucleotide sequence ID" value="XM_009162259.1"/>
</dbReference>
<dbReference type="CDD" id="cd12148">
    <property type="entry name" value="fungal_TF_MHR"/>
    <property type="match status" value="1"/>
</dbReference>
<dbReference type="Pfam" id="PF00172">
    <property type="entry name" value="Zn_clus"/>
    <property type="match status" value="1"/>
</dbReference>
<evidence type="ECO:0000259" key="12">
    <source>
        <dbReference type="PROSITE" id="PS50157"/>
    </source>
</evidence>
<keyword evidence="1" id="KW-0479">Metal-binding</keyword>
<dbReference type="CDD" id="cd00067">
    <property type="entry name" value="GAL4"/>
    <property type="match status" value="1"/>
</dbReference>
<accession>H6CA82</accession>
<dbReference type="InterPro" id="IPR007219">
    <property type="entry name" value="XnlR_reg_dom"/>
</dbReference>
<keyword evidence="14" id="KW-1185">Reference proteome</keyword>
<dbReference type="Proteomes" id="UP000007304">
    <property type="component" value="Unassembled WGS sequence"/>
</dbReference>
<dbReference type="AlphaFoldDB" id="H6CA82"/>
<dbReference type="STRING" id="858893.H6CA82"/>
<keyword evidence="6" id="KW-0238">DNA-binding</keyword>
<evidence type="ECO:0000256" key="4">
    <source>
        <dbReference type="ARBA" id="ARBA00022833"/>
    </source>
</evidence>
<evidence type="ECO:0000313" key="14">
    <source>
        <dbReference type="Proteomes" id="UP000007304"/>
    </source>
</evidence>
<dbReference type="Pfam" id="PF04082">
    <property type="entry name" value="Fungal_trans"/>
    <property type="match status" value="1"/>
</dbReference>
<dbReference type="eggNOG" id="ENOG502QUI0">
    <property type="taxonomic scope" value="Eukaryota"/>
</dbReference>
<evidence type="ECO:0000256" key="8">
    <source>
        <dbReference type="ARBA" id="ARBA00023242"/>
    </source>
</evidence>
<sequence>MGIKKTGRRRTPASAPCPKCGRSFARNDSLNRHLKTHSDHVEHRPFHRIIHDKFRACNRCRRAKIRCTGSLPCARCAHLKQDCDYGQKSPDPSAVPTTSSDEAGPGTAPRAAAASGSPTSPSPDNEATDTTLPSADGGLLENFKPPTKATLEATDARLDVGVSSPDGAAALLQLSLGSDLDSRTVLFDEGKDFSVSNLNSTYVSPTLHVLDPYSYKLPSIADSREAPTPISQPLAHCRYGILRYLSPFMMDTDTNLGSNLACDLLDTYFSSAFSSRMHPTCHHIHNFILRRCDILDPAQPRKTHPGLLASMLFVAALSDKALGLFSGPEERDRVCKYLSLLTYRLLNPARYEPLLSREDLGLPPDTIGSDPGWTNEDLRQALNPQQQDLNTFPVAWGTDYIIALIHVSSVISGSEKKAASIRWWNVAFNLARDLKLNQEVESHHHLDSELAVQVGELNCKCSLGYEGNDDVMTEVHREERRRTWWLLFLMDRHLALCYNRPLALLEAECKDLLLPLDDVTWQSGAQPHSHGTRADGPRCVLLPSGTGRLHGPPTVCSGVGLFEFFLPLMTITGHLLDYNRAKNNPVLASAGSSMWTSQEQRILRELDHYQATLDHQTTQPKHGDSGSNKSSSESPWIMTMTSPAAAAAAVAAIPTVALETAMDESETTHIARTVSGYATHVVCVLRILVGSKWDPVCLFEDADFWTSSLGFKDSMSHTMAASECVTHILQHDPDVSFMPYFFGIQLLHGSLLLLLVAYRLQGDSGTAILAACEAVIRATEACFVTLPTDYQRQFRNVMRSAIALAKGRRNNPVDTEKQLTFVLARYRWSRNGAGLAR</sequence>
<evidence type="ECO:0000256" key="2">
    <source>
        <dbReference type="ARBA" id="ARBA00022737"/>
    </source>
</evidence>
<evidence type="ECO:0008006" key="15">
    <source>
        <dbReference type="Google" id="ProtNLM"/>
    </source>
</evidence>
<dbReference type="GO" id="GO:0008270">
    <property type="term" value="F:zinc ion binding"/>
    <property type="evidence" value="ECO:0007669"/>
    <property type="project" value="UniProtKB-KW"/>
</dbReference>
<keyword evidence="5" id="KW-0805">Transcription regulation</keyword>
<dbReference type="InterPro" id="IPR036236">
    <property type="entry name" value="Znf_C2H2_sf"/>
</dbReference>
<name>H6CA82_EXODN</name>
<feature type="compositionally biased region" description="Low complexity" evidence="10">
    <location>
        <begin position="625"/>
        <end position="634"/>
    </location>
</feature>
<evidence type="ECO:0000259" key="11">
    <source>
        <dbReference type="PROSITE" id="PS50048"/>
    </source>
</evidence>
<dbReference type="HOGENOM" id="CLU_006123_1_0_1"/>
<dbReference type="PROSITE" id="PS50048">
    <property type="entry name" value="ZN2_CY6_FUNGAL_2"/>
    <property type="match status" value="1"/>
</dbReference>
<keyword evidence="4" id="KW-0862">Zinc</keyword>
<keyword evidence="8" id="KW-0539">Nucleus</keyword>
<dbReference type="InterPro" id="IPR036864">
    <property type="entry name" value="Zn2-C6_fun-type_DNA-bd_sf"/>
</dbReference>
<protein>
    <recommendedName>
        <fullName evidence="15">Zn(2)-C6 fungal-type domain-containing protein</fullName>
    </recommendedName>
</protein>
<dbReference type="InterPro" id="IPR001138">
    <property type="entry name" value="Zn2Cys6_DnaBD"/>
</dbReference>
<dbReference type="Gene3D" id="4.10.240.10">
    <property type="entry name" value="Zn(2)-C6 fungal-type DNA-binding domain"/>
    <property type="match status" value="1"/>
</dbReference>
<feature type="region of interest" description="Disordered" evidence="10">
    <location>
        <begin position="85"/>
        <end position="145"/>
    </location>
</feature>
<feature type="domain" description="C2H2-type" evidence="12">
    <location>
        <begin position="15"/>
        <end position="45"/>
    </location>
</feature>
<dbReference type="GO" id="GO:0003677">
    <property type="term" value="F:DNA binding"/>
    <property type="evidence" value="ECO:0007669"/>
    <property type="project" value="UniProtKB-KW"/>
</dbReference>
<keyword evidence="3 9" id="KW-0863">Zinc-finger</keyword>
<evidence type="ECO:0000256" key="3">
    <source>
        <dbReference type="ARBA" id="ARBA00022771"/>
    </source>
</evidence>
<dbReference type="PROSITE" id="PS00028">
    <property type="entry name" value="ZINC_FINGER_C2H2_1"/>
    <property type="match status" value="1"/>
</dbReference>
<dbReference type="SMART" id="SM00906">
    <property type="entry name" value="Fungal_trans"/>
    <property type="match status" value="1"/>
</dbReference>
<dbReference type="PANTHER" id="PTHR47663">
    <property type="entry name" value="XYLANOLYTIC TRANSCRIPTIONAL ACTIVATOR XLNR-RELATED"/>
    <property type="match status" value="1"/>
</dbReference>
<evidence type="ECO:0000256" key="5">
    <source>
        <dbReference type="ARBA" id="ARBA00023015"/>
    </source>
</evidence>
<dbReference type="OMA" id="CHDHSIF"/>
<proteinExistence type="predicted"/>
<dbReference type="SMART" id="SM00066">
    <property type="entry name" value="GAL4"/>
    <property type="match status" value="1"/>
</dbReference>
<evidence type="ECO:0000256" key="10">
    <source>
        <dbReference type="SAM" id="MobiDB-lite"/>
    </source>
</evidence>
<dbReference type="InterPro" id="IPR013087">
    <property type="entry name" value="Znf_C2H2_type"/>
</dbReference>
<dbReference type="EMBL" id="JH226136">
    <property type="protein sequence ID" value="EHY60046.1"/>
    <property type="molecule type" value="Genomic_DNA"/>
</dbReference>
<reference evidence="13" key="1">
    <citation type="submission" date="2011-07" db="EMBL/GenBank/DDBJ databases">
        <title>The Genome Sequence of Exophiala (Wangiella) dermatitidis NIH/UT8656.</title>
        <authorList>
            <consortium name="The Broad Institute Genome Sequencing Platform"/>
            <person name="Cuomo C."/>
            <person name="Wang Z."/>
            <person name="Hunicke-Smith S."/>
            <person name="Szanislo P.J."/>
            <person name="Earl A."/>
            <person name="Young S.K."/>
            <person name="Zeng Q."/>
            <person name="Gargeya S."/>
            <person name="Fitzgerald M."/>
            <person name="Haas B."/>
            <person name="Abouelleil A."/>
            <person name="Alvarado L."/>
            <person name="Arachchi H.M."/>
            <person name="Berlin A."/>
            <person name="Brown A."/>
            <person name="Chapman S.B."/>
            <person name="Chen Z."/>
            <person name="Dunbar C."/>
            <person name="Freedman E."/>
            <person name="Gearin G."/>
            <person name="Gellesch M."/>
            <person name="Goldberg J."/>
            <person name="Griggs A."/>
            <person name="Gujja S."/>
            <person name="Heiman D."/>
            <person name="Howarth C."/>
            <person name="Larson L."/>
            <person name="Lui A."/>
            <person name="MacDonald P.J.P."/>
            <person name="Montmayeur A."/>
            <person name="Murphy C."/>
            <person name="Neiman D."/>
            <person name="Pearson M."/>
            <person name="Priest M."/>
            <person name="Roberts A."/>
            <person name="Saif S."/>
            <person name="Shea T."/>
            <person name="Shenoy N."/>
            <person name="Sisk P."/>
            <person name="Stolte C."/>
            <person name="Sykes S."/>
            <person name="Wortman J."/>
            <person name="Nusbaum C."/>
            <person name="Birren B."/>
        </authorList>
    </citation>
    <scope>NUCLEOTIDE SEQUENCE</scope>
    <source>
        <strain evidence="13">NIH/UT8656</strain>
    </source>
</reference>
<evidence type="ECO:0000256" key="7">
    <source>
        <dbReference type="ARBA" id="ARBA00023163"/>
    </source>
</evidence>
<gene>
    <name evidence="13" type="ORF">HMPREF1120_08018</name>
</gene>
<feature type="compositionally biased region" description="Low complexity" evidence="10">
    <location>
        <begin position="103"/>
        <end position="123"/>
    </location>
</feature>
<dbReference type="PROSITE" id="PS50157">
    <property type="entry name" value="ZINC_FINGER_C2H2_2"/>
    <property type="match status" value="1"/>
</dbReference>
<evidence type="ECO:0000256" key="6">
    <source>
        <dbReference type="ARBA" id="ARBA00023125"/>
    </source>
</evidence>
<dbReference type="Pfam" id="PF00096">
    <property type="entry name" value="zf-C2H2"/>
    <property type="match status" value="1"/>
</dbReference>
<organism evidence="13 14">
    <name type="scientific">Exophiala dermatitidis (strain ATCC 34100 / CBS 525.76 / NIH/UT8656)</name>
    <name type="common">Black yeast</name>
    <name type="synonym">Wangiella dermatitidis</name>
    <dbReference type="NCBI Taxonomy" id="858893"/>
    <lineage>
        <taxon>Eukaryota</taxon>
        <taxon>Fungi</taxon>
        <taxon>Dikarya</taxon>
        <taxon>Ascomycota</taxon>
        <taxon>Pezizomycotina</taxon>
        <taxon>Eurotiomycetes</taxon>
        <taxon>Chaetothyriomycetidae</taxon>
        <taxon>Chaetothyriales</taxon>
        <taxon>Herpotrichiellaceae</taxon>
        <taxon>Exophiala</taxon>
    </lineage>
</organism>
<dbReference type="SUPFAM" id="SSF57701">
    <property type="entry name" value="Zn2/Cys6 DNA-binding domain"/>
    <property type="match status" value="1"/>
</dbReference>
<dbReference type="PANTHER" id="PTHR47663:SF2">
    <property type="entry name" value="ARABINOLYTIC TRANSCRIPTIONAL ACTIVATOR ARAR-RELATED"/>
    <property type="match status" value="1"/>
</dbReference>
<keyword evidence="2" id="KW-0677">Repeat</keyword>
<dbReference type="Gene3D" id="3.30.160.60">
    <property type="entry name" value="Classic Zinc Finger"/>
    <property type="match status" value="1"/>
</dbReference>
<keyword evidence="7" id="KW-0804">Transcription</keyword>
<dbReference type="PROSITE" id="PS00463">
    <property type="entry name" value="ZN2_CY6_FUNGAL_1"/>
    <property type="match status" value="1"/>
</dbReference>
<evidence type="ECO:0000313" key="13">
    <source>
        <dbReference type="EMBL" id="EHY60046.1"/>
    </source>
</evidence>
<dbReference type="InParanoid" id="H6CA82"/>
<dbReference type="FunFam" id="3.30.160.60:FF:000100">
    <property type="entry name" value="Zinc finger 45-like"/>
    <property type="match status" value="1"/>
</dbReference>
<feature type="domain" description="Zn(2)-C6 fungal-type" evidence="11">
    <location>
        <begin position="56"/>
        <end position="85"/>
    </location>
</feature>
<dbReference type="GO" id="GO:0006351">
    <property type="term" value="P:DNA-templated transcription"/>
    <property type="evidence" value="ECO:0007669"/>
    <property type="project" value="InterPro"/>
</dbReference>
<evidence type="ECO:0000256" key="1">
    <source>
        <dbReference type="ARBA" id="ARBA00022723"/>
    </source>
</evidence>
<dbReference type="OrthoDB" id="435881at2759"/>
<feature type="region of interest" description="Disordered" evidence="10">
    <location>
        <begin position="616"/>
        <end position="635"/>
    </location>
</feature>
<dbReference type="VEuPathDB" id="FungiDB:HMPREF1120_08018"/>
<evidence type="ECO:0000256" key="9">
    <source>
        <dbReference type="PROSITE-ProRule" id="PRU00042"/>
    </source>
</evidence>
<dbReference type="SMART" id="SM00355">
    <property type="entry name" value="ZnF_C2H2"/>
    <property type="match status" value="1"/>
</dbReference>
<dbReference type="SUPFAM" id="SSF57667">
    <property type="entry name" value="beta-beta-alpha zinc fingers"/>
    <property type="match status" value="1"/>
</dbReference>
<dbReference type="InterPro" id="IPR051439">
    <property type="entry name" value="XlnR/Xlr1"/>
</dbReference>